<keyword evidence="4" id="KW-1185">Reference proteome</keyword>
<feature type="compositionally biased region" description="Low complexity" evidence="1">
    <location>
        <begin position="65"/>
        <end position="95"/>
    </location>
</feature>
<evidence type="ECO:0000313" key="3">
    <source>
        <dbReference type="EMBL" id="GMF27350.1"/>
    </source>
</evidence>
<feature type="transmembrane region" description="Helical" evidence="2">
    <location>
        <begin position="148"/>
        <end position="171"/>
    </location>
</feature>
<comment type="caution">
    <text evidence="3">The sequence shown here is derived from an EMBL/GenBank/DDBJ whole genome shotgun (WGS) entry which is preliminary data.</text>
</comment>
<feature type="compositionally biased region" description="Low complexity" evidence="1">
    <location>
        <begin position="111"/>
        <end position="145"/>
    </location>
</feature>
<dbReference type="Proteomes" id="UP001165121">
    <property type="component" value="Unassembled WGS sequence"/>
</dbReference>
<proteinExistence type="predicted"/>
<name>A0A9W6X1U5_9STRA</name>
<keyword evidence="2" id="KW-0812">Transmembrane</keyword>
<dbReference type="PANTHER" id="PTHR31737">
    <property type="entry name" value="PROTEIN TOS1"/>
    <property type="match status" value="1"/>
</dbReference>
<dbReference type="PANTHER" id="PTHR31737:SF2">
    <property type="entry name" value="PROTEIN TOS1"/>
    <property type="match status" value="1"/>
</dbReference>
<evidence type="ECO:0000313" key="4">
    <source>
        <dbReference type="Proteomes" id="UP001165121"/>
    </source>
</evidence>
<accession>A0A9W6X1U5</accession>
<dbReference type="AlphaFoldDB" id="A0A9W6X1U5"/>
<dbReference type="EMBL" id="BSXT01000436">
    <property type="protein sequence ID" value="GMF27350.1"/>
    <property type="molecule type" value="Genomic_DNA"/>
</dbReference>
<reference evidence="3" key="1">
    <citation type="submission" date="2023-04" db="EMBL/GenBank/DDBJ databases">
        <title>Phytophthora fragariaefolia NBRC 109709.</title>
        <authorList>
            <person name="Ichikawa N."/>
            <person name="Sato H."/>
            <person name="Tonouchi N."/>
        </authorList>
    </citation>
    <scope>NUCLEOTIDE SEQUENCE</scope>
    <source>
        <strain evidence="3">NBRC 109709</strain>
    </source>
</reference>
<organism evidence="3 4">
    <name type="scientific">Phytophthora fragariaefolia</name>
    <dbReference type="NCBI Taxonomy" id="1490495"/>
    <lineage>
        <taxon>Eukaryota</taxon>
        <taxon>Sar</taxon>
        <taxon>Stramenopiles</taxon>
        <taxon>Oomycota</taxon>
        <taxon>Peronosporomycetes</taxon>
        <taxon>Peronosporales</taxon>
        <taxon>Peronosporaceae</taxon>
        <taxon>Phytophthora</taxon>
    </lineage>
</organism>
<sequence>MVTPVIEAPTSQPTSAGTPALISEAPTPEPTPGVITASPTPTPTDDQVFMFTVPPEEPTTEEPESSPTQTFSSSWDDSESSPSSSSSSSFRGSLSGITITFPPEDNATEQAAAATTTSTKSTASSPTSAGSNGQTATTETASSSGTPVGAIVAATVGAVAVIGAIAAIFVVRHKKQQMEATSPMDDLEWLDNFSNMRTPVQRIPTINADAPTLEHLQSSTRNNRRLRLSMQLYGFVTCLGTMATAVGLSTAIPVIFHNRCSTTIGLYNNTYTEDIEPGCSTTRDLEEGFSGMFRNGWHPQATCKLAACSHRRKRGWT</sequence>
<evidence type="ECO:0000256" key="2">
    <source>
        <dbReference type="SAM" id="Phobius"/>
    </source>
</evidence>
<gene>
    <name evidence="3" type="ORF">Pfra01_000540000</name>
</gene>
<protein>
    <submittedName>
        <fullName evidence="3">Unnamed protein product</fullName>
    </submittedName>
</protein>
<feature type="region of interest" description="Disordered" evidence="1">
    <location>
        <begin position="1"/>
        <end position="145"/>
    </location>
</feature>
<feature type="transmembrane region" description="Helical" evidence="2">
    <location>
        <begin position="232"/>
        <end position="256"/>
    </location>
</feature>
<keyword evidence="2" id="KW-1133">Transmembrane helix</keyword>
<keyword evidence="2" id="KW-0472">Membrane</keyword>
<evidence type="ECO:0000256" key="1">
    <source>
        <dbReference type="SAM" id="MobiDB-lite"/>
    </source>
</evidence>